<gene>
    <name evidence="1" type="ORF">ENI34_10385</name>
</gene>
<comment type="caution">
    <text evidence="1">The sequence shown here is derived from an EMBL/GenBank/DDBJ whole genome shotgun (WGS) entry which is preliminary data.</text>
</comment>
<dbReference type="AlphaFoldDB" id="A0A9C9K137"/>
<reference evidence="1" key="1">
    <citation type="journal article" date="2020" name="mSystems">
        <title>Genome- and Community-Level Interaction Insights into Carbon Utilization and Element Cycling Functions of Hydrothermarchaeota in Hydrothermal Sediment.</title>
        <authorList>
            <person name="Zhou Z."/>
            <person name="Liu Y."/>
            <person name="Xu W."/>
            <person name="Pan J."/>
            <person name="Luo Z.H."/>
            <person name="Li M."/>
        </authorList>
    </citation>
    <scope>NUCLEOTIDE SEQUENCE</scope>
    <source>
        <strain evidence="1">HyVt-388</strain>
    </source>
</reference>
<evidence type="ECO:0000313" key="2">
    <source>
        <dbReference type="Proteomes" id="UP000885826"/>
    </source>
</evidence>
<dbReference type="EMBL" id="DRIG01000107">
    <property type="protein sequence ID" value="HEC79525.1"/>
    <property type="molecule type" value="Genomic_DNA"/>
</dbReference>
<dbReference type="Proteomes" id="UP000885826">
    <property type="component" value="Unassembled WGS sequence"/>
</dbReference>
<proteinExistence type="predicted"/>
<sequence length="73" mass="8861">MATILERIKREAEKLTPEELLKLVDEFIHRLLEKQTVKHNKFDVNRVYGLGKGLWHNKDVQDYVIRLREDRFK</sequence>
<organism evidence="1 2">
    <name type="scientific">candidate division WOR-3 bacterium</name>
    <dbReference type="NCBI Taxonomy" id="2052148"/>
    <lineage>
        <taxon>Bacteria</taxon>
        <taxon>Bacteria division WOR-3</taxon>
    </lineage>
</organism>
<evidence type="ECO:0000313" key="1">
    <source>
        <dbReference type="EMBL" id="HEC79525.1"/>
    </source>
</evidence>
<accession>A0A9C9K137</accession>
<protein>
    <submittedName>
        <fullName evidence="1">Uncharacterized protein</fullName>
    </submittedName>
</protein>
<name>A0A9C9K137_UNCW3</name>